<feature type="domain" description="Arf-GAP" evidence="6">
    <location>
        <begin position="11"/>
        <end position="129"/>
    </location>
</feature>
<feature type="region of interest" description="Disordered" evidence="5">
    <location>
        <begin position="230"/>
        <end position="314"/>
    </location>
</feature>
<dbReference type="Gene3D" id="1.10.220.150">
    <property type="entry name" value="Arf GTPase activating protein"/>
    <property type="match status" value="1"/>
</dbReference>
<evidence type="ECO:0000256" key="5">
    <source>
        <dbReference type="SAM" id="MobiDB-lite"/>
    </source>
</evidence>
<organism evidence="8 9">
    <name type="scientific">Rhynchospora pubera</name>
    <dbReference type="NCBI Taxonomy" id="906938"/>
    <lineage>
        <taxon>Eukaryota</taxon>
        <taxon>Viridiplantae</taxon>
        <taxon>Streptophyta</taxon>
        <taxon>Embryophyta</taxon>
        <taxon>Tracheophyta</taxon>
        <taxon>Spermatophyta</taxon>
        <taxon>Magnoliopsida</taxon>
        <taxon>Liliopsida</taxon>
        <taxon>Poales</taxon>
        <taxon>Cyperaceae</taxon>
        <taxon>Cyperoideae</taxon>
        <taxon>Rhynchosporeae</taxon>
        <taxon>Rhynchospora</taxon>
    </lineage>
</organism>
<reference evidence="8" key="1">
    <citation type="submission" date="2022-08" db="EMBL/GenBank/DDBJ databases">
        <authorList>
            <person name="Marques A."/>
        </authorList>
    </citation>
    <scope>NUCLEOTIDE SEQUENCE</scope>
    <source>
        <strain evidence="8">RhyPub2mFocal</strain>
        <tissue evidence="8">Leaves</tissue>
    </source>
</reference>
<keyword evidence="9" id="KW-1185">Reference proteome</keyword>
<sequence>MSSKKEEERNEKIIRGLMKLPPNRRCINCNSAGPQYVCTNFWTFVCLSCSGIHREFTHRVKSVSMAKFTKQEVEALQQGGNQRARDIYLKNWDMTRMRLPDSSNADRIRDFIRSVYVNKKYAGESSSEKPPRDVESQSLKATESDLRRPNSYHSFSQSPPYDNQYEERRYGKSSAQAPRRLASDRGYEGKVPSFLFSPGRLHENVMFDDRFANESSGSRLSDFSVSSAGDQFRYDTQSPNSQIGYPSPNAPYQSNRPPNARPQRTVSSGSFGSFDSNSLSESTSEHQPVQLTSGSQQLVTSPSSQLPPLGSNQVSAQPTLVRPAASFNQRSAQQPTASTSSGTSVDLFAGFNEQNATRLNRTVSAGPAVTSLTEVGPASTSIDLFAGFNNQPREVAPTATSIDLFAGFNNQPPVEVKNEGWANFDFSQKSQVPVANTTIQSSPVMTSAGNIQSSPVLTSAGNDLARGMQTAQSAPIMTSAGNDLARGMQTVISQVPVSSATAPPQVPQTVAKPPSVNQERFQPWNAFVESSASGTYAANTQLQMPLPQMSMPGLAQVSSGPSAQFSSLVPVSGIEVAQLSSQPGVQLPVENSMAREPAQPQTADQWFASASDAQMLPYQGVSQEVAKSDIHSVAALNSISGFTSLTGEIPASFQPSQSSRPYDVYAGHVVSKDLESAVPSLTNVPANVMGTMSSQLRPLQEMPYQMKSTNPFDFADESDLANSTFMDMTSLQAALPVQQPAADYYSTGAYGSQFYTQNPASTYASPMPQGGIPQTIDQAPNPQILSSIPQGYPSLGSNPFA</sequence>
<dbReference type="Proteomes" id="UP001140206">
    <property type="component" value="Chromosome 5"/>
</dbReference>
<evidence type="ECO:0000259" key="6">
    <source>
        <dbReference type="PROSITE" id="PS50115"/>
    </source>
</evidence>
<feature type="compositionally biased region" description="Polar residues" evidence="5">
    <location>
        <begin position="285"/>
        <end position="314"/>
    </location>
</feature>
<feature type="compositionally biased region" description="Low complexity" evidence="5">
    <location>
        <begin position="267"/>
        <end position="282"/>
    </location>
</feature>
<dbReference type="PANTHER" id="PTHR46085:SF4">
    <property type="entry name" value="ADP-RIBOSYLATION FACTOR GTPASE-ACTIVATING PROTEIN AGD14-RELATED"/>
    <property type="match status" value="1"/>
</dbReference>
<dbReference type="EMBL" id="JAMFTS010000002">
    <property type="protein sequence ID" value="KAJ4796069.1"/>
    <property type="molecule type" value="Genomic_DNA"/>
</dbReference>
<feature type="compositionally biased region" description="Polar residues" evidence="5">
    <location>
        <begin position="151"/>
        <end position="161"/>
    </location>
</feature>
<keyword evidence="1" id="KW-0479">Metal-binding</keyword>
<dbReference type="Proteomes" id="UP001140206">
    <property type="component" value="Chromosome 2"/>
</dbReference>
<dbReference type="CDD" id="cd08838">
    <property type="entry name" value="ArfGap_AGFG"/>
    <property type="match status" value="1"/>
</dbReference>
<dbReference type="GO" id="GO:0008270">
    <property type="term" value="F:zinc ion binding"/>
    <property type="evidence" value="ECO:0007669"/>
    <property type="project" value="UniProtKB-KW"/>
</dbReference>
<dbReference type="InterPro" id="IPR001164">
    <property type="entry name" value="ArfGAP_dom"/>
</dbReference>
<comment type="caution">
    <text evidence="8">The sequence shown here is derived from an EMBL/GenBank/DDBJ whole genome shotgun (WGS) entry which is preliminary data.</text>
</comment>
<evidence type="ECO:0000256" key="2">
    <source>
        <dbReference type="ARBA" id="ARBA00022771"/>
    </source>
</evidence>
<dbReference type="FunFam" id="1.10.220.150:FF:000005">
    <property type="entry name" value="Arf-GAP domain and FG repeat-containing protein 1"/>
    <property type="match status" value="1"/>
</dbReference>
<evidence type="ECO:0000313" key="9">
    <source>
        <dbReference type="Proteomes" id="UP001140206"/>
    </source>
</evidence>
<protein>
    <submittedName>
        <fullName evidence="8">ARF GAP-like zinc finger-containing protein ZIGA4</fullName>
    </submittedName>
</protein>
<accession>A0AAV8FRB1</accession>
<feature type="compositionally biased region" description="Basic and acidic residues" evidence="5">
    <location>
        <begin position="126"/>
        <end position="135"/>
    </location>
</feature>
<dbReference type="GO" id="GO:0005096">
    <property type="term" value="F:GTPase activator activity"/>
    <property type="evidence" value="ECO:0007669"/>
    <property type="project" value="InterPro"/>
</dbReference>
<dbReference type="Pfam" id="PF01412">
    <property type="entry name" value="ArfGap"/>
    <property type="match status" value="1"/>
</dbReference>
<dbReference type="PROSITE" id="PS50115">
    <property type="entry name" value="ARFGAP"/>
    <property type="match status" value="1"/>
</dbReference>
<evidence type="ECO:0000256" key="1">
    <source>
        <dbReference type="ARBA" id="ARBA00022723"/>
    </source>
</evidence>
<keyword evidence="2 4" id="KW-0863">Zinc-finger</keyword>
<dbReference type="AlphaFoldDB" id="A0AAV8FRB1"/>
<feature type="region of interest" description="Disordered" evidence="5">
    <location>
        <begin position="761"/>
        <end position="801"/>
    </location>
</feature>
<feature type="compositionally biased region" description="Polar residues" evidence="5">
    <location>
        <begin position="775"/>
        <end position="801"/>
    </location>
</feature>
<evidence type="ECO:0000313" key="7">
    <source>
        <dbReference type="EMBL" id="KAJ4750987.1"/>
    </source>
</evidence>
<name>A0AAV8FRB1_9POAL</name>
<keyword evidence="3" id="KW-0862">Zinc</keyword>
<evidence type="ECO:0000313" key="8">
    <source>
        <dbReference type="EMBL" id="KAJ4796069.1"/>
    </source>
</evidence>
<dbReference type="InterPro" id="IPR038508">
    <property type="entry name" value="ArfGAP_dom_sf"/>
</dbReference>
<evidence type="ECO:0000256" key="4">
    <source>
        <dbReference type="PROSITE-ProRule" id="PRU00288"/>
    </source>
</evidence>
<dbReference type="PANTHER" id="PTHR46085">
    <property type="entry name" value="ARFGAP/RECO-RELATED"/>
    <property type="match status" value="1"/>
</dbReference>
<dbReference type="SMART" id="SM00105">
    <property type="entry name" value="ArfGap"/>
    <property type="match status" value="1"/>
</dbReference>
<feature type="region of interest" description="Disordered" evidence="5">
    <location>
        <begin position="122"/>
        <end position="184"/>
    </location>
</feature>
<gene>
    <name evidence="8" type="ORF">LUZ62_047315</name>
    <name evidence="7" type="ORF">LUZ62_085392</name>
</gene>
<dbReference type="SUPFAM" id="SSF57863">
    <property type="entry name" value="ArfGap/RecO-like zinc finger"/>
    <property type="match status" value="1"/>
</dbReference>
<dbReference type="InterPro" id="IPR044820">
    <property type="entry name" value="AGD14-like"/>
</dbReference>
<dbReference type="EMBL" id="JAMFTS010000005">
    <property type="protein sequence ID" value="KAJ4750987.1"/>
    <property type="molecule type" value="Genomic_DNA"/>
</dbReference>
<proteinExistence type="predicted"/>
<evidence type="ECO:0000256" key="3">
    <source>
        <dbReference type="ARBA" id="ARBA00022833"/>
    </source>
</evidence>
<dbReference type="InterPro" id="IPR037278">
    <property type="entry name" value="ARFGAP/RecO"/>
</dbReference>
<dbReference type="PRINTS" id="PR00405">
    <property type="entry name" value="REVINTRACTNG"/>
</dbReference>
<feature type="compositionally biased region" description="Polar residues" evidence="5">
    <location>
        <begin position="230"/>
        <end position="266"/>
    </location>
</feature>